<keyword evidence="1" id="KW-0812">Transmembrane</keyword>
<dbReference type="AlphaFoldDB" id="A0AAD7QMM9"/>
<keyword evidence="1" id="KW-1133">Transmembrane helix</keyword>
<evidence type="ECO:0000313" key="3">
    <source>
        <dbReference type="Proteomes" id="UP001217417"/>
    </source>
</evidence>
<dbReference type="GeneID" id="80881246"/>
<name>A0AAD7QMM9_9ASCO</name>
<dbReference type="EMBL" id="JARPMG010000010">
    <property type="protein sequence ID" value="KAJ8097701.1"/>
    <property type="molecule type" value="Genomic_DNA"/>
</dbReference>
<sequence>MIEWALQIPQTYFTSFALYKNVDPTFAYQMIAILNGASVLGRWLPGYIADRFGRFNPMIATFFMCAMSSLSLWMASVAVDGTNTGLMIAYMVCFGFTSGSGISLPPVCLDLSQA</sequence>
<comment type="caution">
    <text evidence="2">The sequence shown here is derived from an EMBL/GenBank/DDBJ whole genome shotgun (WGS) entry which is preliminary data.</text>
</comment>
<accession>A0AAD7QMM9</accession>
<feature type="transmembrane region" description="Helical" evidence="1">
    <location>
        <begin position="26"/>
        <end position="45"/>
    </location>
</feature>
<reference evidence="2" key="1">
    <citation type="submission" date="2023-03" db="EMBL/GenBank/DDBJ databases">
        <title>Near-Complete genome sequence of Lipomyces tetrasporous NRRL Y-64009, an oleaginous yeast capable of growing on lignocellulosic hydrolysates.</title>
        <authorList>
            <consortium name="Lawrence Berkeley National Laboratory"/>
            <person name="Jagtap S.S."/>
            <person name="Liu J.-J."/>
            <person name="Walukiewicz H.E."/>
            <person name="Pangilinan J."/>
            <person name="Lipzen A."/>
            <person name="Ahrendt S."/>
            <person name="Koriabine M."/>
            <person name="Cobaugh K."/>
            <person name="Salamov A."/>
            <person name="Yoshinaga Y."/>
            <person name="Ng V."/>
            <person name="Daum C."/>
            <person name="Grigoriev I.V."/>
            <person name="Slininger P.J."/>
            <person name="Dien B.S."/>
            <person name="Jin Y.-S."/>
            <person name="Rao C.V."/>
        </authorList>
    </citation>
    <scope>NUCLEOTIDE SEQUENCE</scope>
    <source>
        <strain evidence="2">NRRL Y-64009</strain>
    </source>
</reference>
<dbReference type="InterPro" id="IPR050327">
    <property type="entry name" value="Proton-linked_MCT"/>
</dbReference>
<evidence type="ECO:0008006" key="4">
    <source>
        <dbReference type="Google" id="ProtNLM"/>
    </source>
</evidence>
<dbReference type="Gene3D" id="1.20.1250.20">
    <property type="entry name" value="MFS general substrate transporter like domains"/>
    <property type="match status" value="1"/>
</dbReference>
<dbReference type="InterPro" id="IPR036259">
    <property type="entry name" value="MFS_trans_sf"/>
</dbReference>
<evidence type="ECO:0000256" key="1">
    <source>
        <dbReference type="SAM" id="Phobius"/>
    </source>
</evidence>
<keyword evidence="3" id="KW-1185">Reference proteome</keyword>
<keyword evidence="1" id="KW-0472">Membrane</keyword>
<gene>
    <name evidence="2" type="ORF">POJ06DRAFT_240233</name>
</gene>
<dbReference type="PANTHER" id="PTHR11360:SF177">
    <property type="entry name" value="RIBOFLAVIN TRANSPORTER MCH5"/>
    <property type="match status" value="1"/>
</dbReference>
<feature type="transmembrane region" description="Helical" evidence="1">
    <location>
        <begin position="57"/>
        <end position="75"/>
    </location>
</feature>
<dbReference type="RefSeq" id="XP_056041151.1">
    <property type="nucleotide sequence ID" value="XM_056186080.1"/>
</dbReference>
<organism evidence="2 3">
    <name type="scientific">Lipomyces tetrasporus</name>
    <dbReference type="NCBI Taxonomy" id="54092"/>
    <lineage>
        <taxon>Eukaryota</taxon>
        <taxon>Fungi</taxon>
        <taxon>Dikarya</taxon>
        <taxon>Ascomycota</taxon>
        <taxon>Saccharomycotina</taxon>
        <taxon>Lipomycetes</taxon>
        <taxon>Lipomycetales</taxon>
        <taxon>Lipomycetaceae</taxon>
        <taxon>Lipomyces</taxon>
    </lineage>
</organism>
<protein>
    <recommendedName>
        <fullName evidence="4">Major facilitator superfamily (MFS) profile domain-containing protein</fullName>
    </recommendedName>
</protein>
<feature type="transmembrane region" description="Helical" evidence="1">
    <location>
        <begin position="87"/>
        <end position="109"/>
    </location>
</feature>
<dbReference type="Proteomes" id="UP001217417">
    <property type="component" value="Unassembled WGS sequence"/>
</dbReference>
<evidence type="ECO:0000313" key="2">
    <source>
        <dbReference type="EMBL" id="KAJ8097701.1"/>
    </source>
</evidence>
<dbReference type="SUPFAM" id="SSF103473">
    <property type="entry name" value="MFS general substrate transporter"/>
    <property type="match status" value="1"/>
</dbReference>
<proteinExistence type="predicted"/>
<dbReference type="PANTHER" id="PTHR11360">
    <property type="entry name" value="MONOCARBOXYLATE TRANSPORTER"/>
    <property type="match status" value="1"/>
</dbReference>